<comment type="caution">
    <text evidence="2">The sequence shown here is derived from an EMBL/GenBank/DDBJ whole genome shotgun (WGS) entry which is preliminary data.</text>
</comment>
<feature type="compositionally biased region" description="Polar residues" evidence="1">
    <location>
        <begin position="49"/>
        <end position="86"/>
    </location>
</feature>
<organism evidence="2 3">
    <name type="scientific">Kingdonia uniflora</name>
    <dbReference type="NCBI Taxonomy" id="39325"/>
    <lineage>
        <taxon>Eukaryota</taxon>
        <taxon>Viridiplantae</taxon>
        <taxon>Streptophyta</taxon>
        <taxon>Embryophyta</taxon>
        <taxon>Tracheophyta</taxon>
        <taxon>Spermatophyta</taxon>
        <taxon>Magnoliopsida</taxon>
        <taxon>Ranunculales</taxon>
        <taxon>Circaeasteraceae</taxon>
        <taxon>Kingdonia</taxon>
    </lineage>
</organism>
<evidence type="ECO:0000313" key="3">
    <source>
        <dbReference type="Proteomes" id="UP000541444"/>
    </source>
</evidence>
<dbReference type="AlphaFoldDB" id="A0A7J7MQI1"/>
<evidence type="ECO:0000256" key="1">
    <source>
        <dbReference type="SAM" id="MobiDB-lite"/>
    </source>
</evidence>
<dbReference type="EMBL" id="JACGCM010001281">
    <property type="protein sequence ID" value="KAF6157060.1"/>
    <property type="molecule type" value="Genomic_DNA"/>
</dbReference>
<name>A0A7J7MQI1_9MAGN</name>
<accession>A0A7J7MQI1</accession>
<dbReference type="Proteomes" id="UP000541444">
    <property type="component" value="Unassembled WGS sequence"/>
</dbReference>
<feature type="compositionally biased region" description="Basic and acidic residues" evidence="1">
    <location>
        <begin position="24"/>
        <end position="48"/>
    </location>
</feature>
<feature type="region of interest" description="Disordered" evidence="1">
    <location>
        <begin position="18"/>
        <end position="86"/>
    </location>
</feature>
<sequence length="169" mass="18106">MYCSHCCLQGHNKSNCNKGNPKVLADKRDGAQKGKVTMERAMPTRDGKTNSAKPAVSSSDVPELGATSNNIESISANEQLPETRLPQQTTVPTMTDNTLTIEKVQALETSAKNVTMGSPNEIVTIDSAATIFKNVDVDSLVFGGEFAAAYDTEFERGFHSDMDGAACKD</sequence>
<gene>
    <name evidence="2" type="ORF">GIB67_041521</name>
</gene>
<reference evidence="2 3" key="1">
    <citation type="journal article" date="2020" name="IScience">
        <title>Genome Sequencing of the Endangered Kingdonia uniflora (Circaeasteraceae, Ranunculales) Reveals Potential Mechanisms of Evolutionary Specialization.</title>
        <authorList>
            <person name="Sun Y."/>
            <person name="Deng T."/>
            <person name="Zhang A."/>
            <person name="Moore M.J."/>
            <person name="Landis J.B."/>
            <person name="Lin N."/>
            <person name="Zhang H."/>
            <person name="Zhang X."/>
            <person name="Huang J."/>
            <person name="Zhang X."/>
            <person name="Sun H."/>
            <person name="Wang H."/>
        </authorList>
    </citation>
    <scope>NUCLEOTIDE SEQUENCE [LARGE SCALE GENOMIC DNA]</scope>
    <source>
        <strain evidence="2">TB1705</strain>
        <tissue evidence="2">Leaf</tissue>
    </source>
</reference>
<protein>
    <submittedName>
        <fullName evidence="2">Uncharacterized protein</fullName>
    </submittedName>
</protein>
<evidence type="ECO:0000313" key="2">
    <source>
        <dbReference type="EMBL" id="KAF6157060.1"/>
    </source>
</evidence>
<keyword evidence="3" id="KW-1185">Reference proteome</keyword>
<proteinExistence type="predicted"/>